<dbReference type="CDD" id="cd24049">
    <property type="entry name" value="ASKHA_NBD_PilM"/>
    <property type="match status" value="1"/>
</dbReference>
<keyword evidence="3" id="KW-1185">Reference proteome</keyword>
<dbReference type="Pfam" id="PF11104">
    <property type="entry name" value="PilM_2"/>
    <property type="match status" value="2"/>
</dbReference>
<reference evidence="2 3" key="1">
    <citation type="submission" date="2023-07" db="EMBL/GenBank/DDBJ databases">
        <title>Sorghum-associated microbial communities from plants grown in Nebraska, USA.</title>
        <authorList>
            <person name="Schachtman D."/>
        </authorList>
    </citation>
    <scope>NUCLEOTIDE SEQUENCE [LARGE SCALE GENOMIC DNA]</scope>
    <source>
        <strain evidence="2 3">DS1607</strain>
    </source>
</reference>
<dbReference type="PANTHER" id="PTHR32432">
    <property type="entry name" value="CELL DIVISION PROTEIN FTSA-RELATED"/>
    <property type="match status" value="1"/>
</dbReference>
<name>A0ABT9S2D7_9BURK</name>
<dbReference type="PANTHER" id="PTHR32432:SF3">
    <property type="entry name" value="ETHANOLAMINE UTILIZATION PROTEIN EUTJ"/>
    <property type="match status" value="1"/>
</dbReference>
<dbReference type="NCBIfam" id="TIGR01175">
    <property type="entry name" value="pilM"/>
    <property type="match status" value="1"/>
</dbReference>
<feature type="domain" description="SHS2" evidence="1">
    <location>
        <begin position="2"/>
        <end position="169"/>
    </location>
</feature>
<dbReference type="InterPro" id="IPR050696">
    <property type="entry name" value="FtsA/MreB"/>
</dbReference>
<dbReference type="InterPro" id="IPR005883">
    <property type="entry name" value="PilM"/>
</dbReference>
<organism evidence="2 3">
    <name type="scientific">Variovorax ginsengisoli</name>
    <dbReference type="NCBI Taxonomy" id="363844"/>
    <lineage>
        <taxon>Bacteria</taxon>
        <taxon>Pseudomonadati</taxon>
        <taxon>Pseudomonadota</taxon>
        <taxon>Betaproteobacteria</taxon>
        <taxon>Burkholderiales</taxon>
        <taxon>Comamonadaceae</taxon>
        <taxon>Variovorax</taxon>
    </lineage>
</organism>
<evidence type="ECO:0000313" key="2">
    <source>
        <dbReference type="EMBL" id="MDP9898514.1"/>
    </source>
</evidence>
<protein>
    <submittedName>
        <fullName evidence="2">Type IV pilus assembly protein PilM</fullName>
    </submittedName>
</protein>
<dbReference type="SUPFAM" id="SSF53067">
    <property type="entry name" value="Actin-like ATPase domain"/>
    <property type="match status" value="2"/>
</dbReference>
<dbReference type="InterPro" id="IPR003494">
    <property type="entry name" value="SHS2_FtsA"/>
</dbReference>
<dbReference type="Proteomes" id="UP001226867">
    <property type="component" value="Unassembled WGS sequence"/>
</dbReference>
<evidence type="ECO:0000313" key="3">
    <source>
        <dbReference type="Proteomes" id="UP001226867"/>
    </source>
</evidence>
<accession>A0ABT9S2D7</accession>
<dbReference type="EMBL" id="JAUSRO010000002">
    <property type="protein sequence ID" value="MDP9898514.1"/>
    <property type="molecule type" value="Genomic_DNA"/>
</dbReference>
<dbReference type="RefSeq" id="WP_307688329.1">
    <property type="nucleotide sequence ID" value="NZ_JAUSRO010000002.1"/>
</dbReference>
<proteinExistence type="predicted"/>
<dbReference type="Gene3D" id="3.30.420.40">
    <property type="match status" value="2"/>
</dbReference>
<gene>
    <name evidence="2" type="ORF">J2W36_000749</name>
</gene>
<evidence type="ECO:0000259" key="1">
    <source>
        <dbReference type="SMART" id="SM00842"/>
    </source>
</evidence>
<dbReference type="PIRSF" id="PIRSF019169">
    <property type="entry name" value="PilM"/>
    <property type="match status" value="1"/>
</dbReference>
<sequence length="326" mass="33770">MGLDIGSSSVKLVALARLSAGAWSLVHAAVEPLEPGTIVDGQIERFDDVAQAARRAVSRSGTRARDVVLALPAAAVIQRTVRVHGGLTGAALEAQVAQLAASFLPFPLDDVCLDFHVAPEAVPDAEGRIDVHVAAARRDRVLDRQALAEAAGLRAVCLDIESCATQRALTACDDRALTSPSTSDAIQGLFDLGAGAARLQVLRGRETLYEGEQPFTQMDVSASDGQIPGPDCAVAALAQDIAQALQVFRHSTTHPVLDCVVLCGGAALLPGLADRVSAQNGLPCAVLQPFKGMVLGKGLERGGIDGVRDAPHLAVACGLALREVPP</sequence>
<dbReference type="SMART" id="SM00842">
    <property type="entry name" value="FtsA"/>
    <property type="match status" value="1"/>
</dbReference>
<dbReference type="InterPro" id="IPR043129">
    <property type="entry name" value="ATPase_NBD"/>
</dbReference>
<comment type="caution">
    <text evidence="2">The sequence shown here is derived from an EMBL/GenBank/DDBJ whole genome shotgun (WGS) entry which is preliminary data.</text>
</comment>